<organism evidence="3 4">
    <name type="scientific">Prymnesium parvum</name>
    <name type="common">Toxic golden alga</name>
    <dbReference type="NCBI Taxonomy" id="97485"/>
    <lineage>
        <taxon>Eukaryota</taxon>
        <taxon>Haptista</taxon>
        <taxon>Haptophyta</taxon>
        <taxon>Prymnesiophyceae</taxon>
        <taxon>Prymnesiales</taxon>
        <taxon>Prymnesiaceae</taxon>
        <taxon>Prymnesium</taxon>
    </lineage>
</organism>
<evidence type="ECO:0000256" key="1">
    <source>
        <dbReference type="ARBA" id="ARBA00009884"/>
    </source>
</evidence>
<keyword evidence="4" id="KW-1185">Reference proteome</keyword>
<evidence type="ECO:0000313" key="4">
    <source>
        <dbReference type="Proteomes" id="UP001515480"/>
    </source>
</evidence>
<dbReference type="Gene3D" id="3.40.50.2060">
    <property type="match status" value="1"/>
</dbReference>
<dbReference type="Gene3D" id="1.25.40.60">
    <property type="match status" value="1"/>
</dbReference>
<dbReference type="Gene3D" id="3.40.50.1910">
    <property type="match status" value="1"/>
</dbReference>
<dbReference type="Pfam" id="PF00995">
    <property type="entry name" value="Sec1"/>
    <property type="match status" value="1"/>
</dbReference>
<dbReference type="InterPro" id="IPR036045">
    <property type="entry name" value="Sec1-like_sf"/>
</dbReference>
<evidence type="ECO:0000313" key="3">
    <source>
        <dbReference type="EMBL" id="KAL1529052.1"/>
    </source>
</evidence>
<comment type="caution">
    <text evidence="3">The sequence shown here is derived from an EMBL/GenBank/DDBJ whole genome shotgun (WGS) entry which is preliminary data.</text>
</comment>
<proteinExistence type="inferred from homology"/>
<evidence type="ECO:0000256" key="2">
    <source>
        <dbReference type="SAM" id="MobiDB-lite"/>
    </source>
</evidence>
<feature type="region of interest" description="Disordered" evidence="2">
    <location>
        <begin position="566"/>
        <end position="586"/>
    </location>
</feature>
<dbReference type="GO" id="GO:0016192">
    <property type="term" value="P:vesicle-mediated transport"/>
    <property type="evidence" value="ECO:0007669"/>
    <property type="project" value="InterPro"/>
</dbReference>
<dbReference type="InterPro" id="IPR001619">
    <property type="entry name" value="Sec1-like"/>
</dbReference>
<dbReference type="InterPro" id="IPR043154">
    <property type="entry name" value="Sec-1-like_dom1"/>
</dbReference>
<dbReference type="Proteomes" id="UP001515480">
    <property type="component" value="Unassembled WGS sequence"/>
</dbReference>
<feature type="region of interest" description="Disordered" evidence="2">
    <location>
        <begin position="21"/>
        <end position="43"/>
    </location>
</feature>
<sequence>MFFRPKMTATTVTGQGFSQLQDASSSDPIAPMPALNFGNNPKDTATPSLRDIVRTRLLTDMIHGHSSELAGVVMLVDNFSVKLLSSAMKMSELLDENIQLVENITMKDKDDQYLKRQPLPMMSACYFITPTVESVNRLLFDYRNKKTPMYGPIHLYFTSRLSESLLNKLKVSPCIKQIATFKELNLEFVLTEENVFHLLSPQSLSTLFKPEESPADAEMKRQEHYKLATQLATLCATIGEMPHIRHGTSPVASSVSAVLQEKLDDMAGPGSSFPSRILSDAERPTLLILDRSFDPLSPLLHEFTYQAMVHDLLPVHEDRYAYHYVTNNNAQQTKEVLLNETDPLWKRLRHMHIADLTTVLHAEYKKFLEANKTTANLNKRGGEQDLKAMSEGIKGMPKFQEETARYSLHIHVTSELVRKYNEGSLERIATLEQNMATGEDASKKPFRSALAELKALLSMTDLPMPLSEMDKMRLLMIYVITQEGIKSEERRQLMTLAGIQPEDQLTILALVNLGVAMMQASKRKPTTKKAAAQQDATYDVSRYVPPLKRMMEELFSPGLPVSELPFTRPPTDDAHRSKSAGAHGNAPASGRRLIIFVLGGVTHSEMRSMYEVAKSTGRDIVIGGTEILSPSSYLLGLKQLKKLETLV</sequence>
<dbReference type="Gene3D" id="3.90.830.10">
    <property type="entry name" value="Syntaxin Binding Protein 1, Chain A, domain 2"/>
    <property type="match status" value="1"/>
</dbReference>
<dbReference type="SUPFAM" id="SSF56815">
    <property type="entry name" value="Sec1/munc18-like (SM) proteins"/>
    <property type="match status" value="1"/>
</dbReference>
<name>A0AB34K790_PRYPA</name>
<comment type="similarity">
    <text evidence="1">Belongs to the STXBP/unc-18/SEC1 family.</text>
</comment>
<evidence type="ECO:0008006" key="5">
    <source>
        <dbReference type="Google" id="ProtNLM"/>
    </source>
</evidence>
<dbReference type="PIRSF" id="PIRSF005715">
    <property type="entry name" value="VPS45_Sec1"/>
    <property type="match status" value="1"/>
</dbReference>
<dbReference type="EMBL" id="JBGBPQ010000001">
    <property type="protein sequence ID" value="KAL1529052.1"/>
    <property type="molecule type" value="Genomic_DNA"/>
</dbReference>
<dbReference type="InterPro" id="IPR027482">
    <property type="entry name" value="Sec1-like_dom2"/>
</dbReference>
<dbReference type="PANTHER" id="PTHR11679">
    <property type="entry name" value="VESICLE PROTEIN SORTING-ASSOCIATED"/>
    <property type="match status" value="1"/>
</dbReference>
<protein>
    <recommendedName>
        <fullName evidence="5">Sec1-like protein</fullName>
    </recommendedName>
</protein>
<accession>A0AB34K790</accession>
<dbReference type="AlphaFoldDB" id="A0AB34K790"/>
<reference evidence="3 4" key="1">
    <citation type="journal article" date="2024" name="Science">
        <title>Giant polyketide synthase enzymes in the biosynthesis of giant marine polyether toxins.</title>
        <authorList>
            <person name="Fallon T.R."/>
            <person name="Shende V.V."/>
            <person name="Wierzbicki I.H."/>
            <person name="Pendleton A.L."/>
            <person name="Watervoot N.F."/>
            <person name="Auber R.P."/>
            <person name="Gonzalez D.J."/>
            <person name="Wisecaver J.H."/>
            <person name="Moore B.S."/>
        </authorList>
    </citation>
    <scope>NUCLEOTIDE SEQUENCE [LARGE SCALE GENOMIC DNA]</scope>
    <source>
        <strain evidence="3 4">12B1</strain>
    </source>
</reference>
<dbReference type="InterPro" id="IPR043127">
    <property type="entry name" value="Sec-1-like_dom3a"/>
</dbReference>
<gene>
    <name evidence="3" type="ORF">AB1Y20_000015</name>
</gene>